<protein>
    <submittedName>
        <fullName evidence="2">Uncharacterized protein</fullName>
    </submittedName>
</protein>
<keyword evidence="3" id="KW-1185">Reference proteome</keyword>
<organism evidence="2 3">
    <name type="scientific">Purpureocillium lilacinum</name>
    <name type="common">Paecilomyces lilacinus</name>
    <dbReference type="NCBI Taxonomy" id="33203"/>
    <lineage>
        <taxon>Eukaryota</taxon>
        <taxon>Fungi</taxon>
        <taxon>Dikarya</taxon>
        <taxon>Ascomycota</taxon>
        <taxon>Pezizomycotina</taxon>
        <taxon>Sordariomycetes</taxon>
        <taxon>Hypocreomycetidae</taxon>
        <taxon>Hypocreales</taxon>
        <taxon>Ophiocordycipitaceae</taxon>
        <taxon>Purpureocillium</taxon>
    </lineage>
</organism>
<evidence type="ECO:0000313" key="3">
    <source>
        <dbReference type="Proteomes" id="UP001287286"/>
    </source>
</evidence>
<sequence length="212" mass="23243">MSSRTDDVRGSFTWSTLTTNRRRLRGNHPGAWASLRHSPRLASTRDAWILTLYARDPPTLRTARAIRTSLSSRVRVQRVDAMHSSWQLPPPESLMWPRASQRQIWPGIPRPPTIVAPVSRPSPERPPSAAAARPTYSGGPPKLFDGPPTSVAPDFAGQTPDGTISLQEPAPEGKKEKWYRRKKNKAAGPSSRTVSRAKGKGSGDPGKATASW</sequence>
<dbReference type="EMBL" id="JAWRVI010000022">
    <property type="protein sequence ID" value="KAK4088897.1"/>
    <property type="molecule type" value="Genomic_DNA"/>
</dbReference>
<feature type="compositionally biased region" description="Low complexity" evidence="1">
    <location>
        <begin position="115"/>
        <end position="134"/>
    </location>
</feature>
<reference evidence="2 3" key="1">
    <citation type="journal article" date="2024" name="Microbiol. Resour. Announc.">
        <title>Genome annotations for the ascomycete fungi Trichoderma harzianum, Trichoderma aggressivum, and Purpureocillium lilacinum.</title>
        <authorList>
            <person name="Beijen E.P.W."/>
            <person name="Ohm R.A."/>
        </authorList>
    </citation>
    <scope>NUCLEOTIDE SEQUENCE [LARGE SCALE GENOMIC DNA]</scope>
    <source>
        <strain evidence="2 3">CBS 150709</strain>
    </source>
</reference>
<feature type="region of interest" description="Disordered" evidence="1">
    <location>
        <begin position="105"/>
        <end position="212"/>
    </location>
</feature>
<comment type="caution">
    <text evidence="2">The sequence shown here is derived from an EMBL/GenBank/DDBJ whole genome shotgun (WGS) entry which is preliminary data.</text>
</comment>
<evidence type="ECO:0000313" key="2">
    <source>
        <dbReference type="EMBL" id="KAK4088897.1"/>
    </source>
</evidence>
<evidence type="ECO:0000256" key="1">
    <source>
        <dbReference type="SAM" id="MobiDB-lite"/>
    </source>
</evidence>
<name>A0ABR0BXZ6_PURLI</name>
<dbReference type="Proteomes" id="UP001287286">
    <property type="component" value="Unassembled WGS sequence"/>
</dbReference>
<proteinExistence type="predicted"/>
<gene>
    <name evidence="2" type="ORF">Purlil1_6750</name>
</gene>
<accession>A0ABR0BXZ6</accession>